<dbReference type="InterPro" id="IPR029334">
    <property type="entry name" value="PP1-bd"/>
</dbReference>
<dbReference type="InterPro" id="IPR000253">
    <property type="entry name" value="FHA_dom"/>
</dbReference>
<feature type="region of interest" description="Disordered" evidence="7">
    <location>
        <begin position="523"/>
        <end position="591"/>
    </location>
</feature>
<feature type="compositionally biased region" description="Low complexity" evidence="7">
    <location>
        <begin position="703"/>
        <end position="719"/>
    </location>
</feature>
<feature type="compositionally biased region" description="Polar residues" evidence="7">
    <location>
        <begin position="308"/>
        <end position="339"/>
    </location>
</feature>
<protein>
    <submittedName>
        <fullName evidence="9 11">Cellulosomal scaffoldin anchoring protein</fullName>
    </submittedName>
</protein>
<feature type="compositionally biased region" description="Polar residues" evidence="7">
    <location>
        <begin position="215"/>
        <end position="227"/>
    </location>
</feature>
<dbReference type="InterPro" id="IPR008984">
    <property type="entry name" value="SMAD_FHA_dom_sf"/>
</dbReference>
<feature type="compositionally biased region" description="Polar residues" evidence="7">
    <location>
        <begin position="462"/>
        <end position="471"/>
    </location>
</feature>
<keyword evidence="4" id="KW-0832">Ubl conjugation</keyword>
<dbReference type="Gene3D" id="2.60.200.20">
    <property type="match status" value="1"/>
</dbReference>
<dbReference type="Pfam" id="PF15276">
    <property type="entry name" value="PP1_bind"/>
    <property type="match status" value="1"/>
</dbReference>
<dbReference type="OrthoDB" id="6288785at2759"/>
<evidence type="ECO:0000313" key="11">
    <source>
        <dbReference type="WBParaSite" id="EgrG_001198300"/>
    </source>
</evidence>
<feature type="compositionally biased region" description="Basic and acidic residues" evidence="7">
    <location>
        <begin position="1129"/>
        <end position="1143"/>
    </location>
</feature>
<dbReference type="PANTHER" id="PTHR21603:SF18">
    <property type="entry name" value="ANTIGEN KI-67-LIKE PROTEIN"/>
    <property type="match status" value="1"/>
</dbReference>
<reference evidence="11" key="3">
    <citation type="submission" date="2020-10" db="UniProtKB">
        <authorList>
            <consortium name="WormBaseParasite"/>
        </authorList>
    </citation>
    <scope>IDENTIFICATION</scope>
</reference>
<feature type="compositionally biased region" description="Low complexity" evidence="7">
    <location>
        <begin position="176"/>
        <end position="191"/>
    </location>
</feature>
<feature type="compositionally biased region" description="Polar residues" evidence="7">
    <location>
        <begin position="693"/>
        <end position="702"/>
    </location>
</feature>
<comment type="subcellular location">
    <subcellularLocation>
        <location evidence="1">Nucleus</location>
    </subcellularLocation>
</comment>
<evidence type="ECO:0000313" key="9">
    <source>
        <dbReference type="EMBL" id="CDS22799.1"/>
    </source>
</evidence>
<evidence type="ECO:0000256" key="4">
    <source>
        <dbReference type="ARBA" id="ARBA00022843"/>
    </source>
</evidence>
<dbReference type="EMBL" id="LK028587">
    <property type="protein sequence ID" value="CDS22799.1"/>
    <property type="molecule type" value="Genomic_DNA"/>
</dbReference>
<evidence type="ECO:0000256" key="7">
    <source>
        <dbReference type="SAM" id="MobiDB-lite"/>
    </source>
</evidence>
<evidence type="ECO:0000256" key="6">
    <source>
        <dbReference type="ARBA" id="ARBA00023306"/>
    </source>
</evidence>
<evidence type="ECO:0000256" key="2">
    <source>
        <dbReference type="ARBA" id="ARBA00022499"/>
    </source>
</evidence>
<keyword evidence="3" id="KW-0597">Phosphoprotein</keyword>
<feature type="compositionally biased region" description="Polar residues" evidence="7">
    <location>
        <begin position="143"/>
        <end position="167"/>
    </location>
</feature>
<dbReference type="SUPFAM" id="SSF49879">
    <property type="entry name" value="SMAD/FHA domain"/>
    <property type="match status" value="1"/>
</dbReference>
<dbReference type="SMART" id="SM00240">
    <property type="entry name" value="FHA"/>
    <property type="match status" value="1"/>
</dbReference>
<dbReference type="WBParaSite" id="EgrG_001198300">
    <property type="protein sequence ID" value="EgrG_001198300"/>
    <property type="gene ID" value="EgrG_001198300"/>
</dbReference>
<reference evidence="9 10" key="1">
    <citation type="journal article" date="2013" name="Nature">
        <title>The genomes of four tapeworm species reveal adaptations to parasitism.</title>
        <authorList>
            <person name="Tsai I.J."/>
            <person name="Zarowiecki M."/>
            <person name="Holroyd N."/>
            <person name="Garciarrubio A."/>
            <person name="Sanchez-Flores A."/>
            <person name="Brooks K.L."/>
            <person name="Tracey A."/>
            <person name="Bobes R.J."/>
            <person name="Fragoso G."/>
            <person name="Sciutto E."/>
            <person name="Aslett M."/>
            <person name="Beasley H."/>
            <person name="Bennett H.M."/>
            <person name="Cai J."/>
            <person name="Camicia F."/>
            <person name="Clark R."/>
            <person name="Cucher M."/>
            <person name="De Silva N."/>
            <person name="Day T.A."/>
            <person name="Deplazes P."/>
            <person name="Estrada K."/>
            <person name="Fernandez C."/>
            <person name="Holland P.W."/>
            <person name="Hou J."/>
            <person name="Hu S."/>
            <person name="Huckvale T."/>
            <person name="Hung S.S."/>
            <person name="Kamenetzky L."/>
            <person name="Keane J.A."/>
            <person name="Kiss F."/>
            <person name="Koziol U."/>
            <person name="Lambert O."/>
            <person name="Liu K."/>
            <person name="Luo X."/>
            <person name="Luo Y."/>
            <person name="Macchiaroli N."/>
            <person name="Nichol S."/>
            <person name="Paps J."/>
            <person name="Parkinson J."/>
            <person name="Pouchkina-Stantcheva N."/>
            <person name="Riddiford N."/>
            <person name="Rosenzvit M."/>
            <person name="Salinas G."/>
            <person name="Wasmuth J.D."/>
            <person name="Zamanian M."/>
            <person name="Zheng Y."/>
            <person name="Cai X."/>
            <person name="Soberon X."/>
            <person name="Olson P.D."/>
            <person name="Laclette J.P."/>
            <person name="Brehm K."/>
            <person name="Berriman M."/>
            <person name="Garciarrubio A."/>
            <person name="Bobes R.J."/>
            <person name="Fragoso G."/>
            <person name="Sanchez-Flores A."/>
            <person name="Estrada K."/>
            <person name="Cevallos M.A."/>
            <person name="Morett E."/>
            <person name="Gonzalez V."/>
            <person name="Portillo T."/>
            <person name="Ochoa-Leyva A."/>
            <person name="Jose M.V."/>
            <person name="Sciutto E."/>
            <person name="Landa A."/>
            <person name="Jimenez L."/>
            <person name="Valdes V."/>
            <person name="Carrero J.C."/>
            <person name="Larralde C."/>
            <person name="Morales-Montor J."/>
            <person name="Limon-Lason J."/>
            <person name="Soberon X."/>
            <person name="Laclette J.P."/>
        </authorList>
    </citation>
    <scope>NUCLEOTIDE SEQUENCE [LARGE SCALE GENOMIC DNA]</scope>
</reference>
<dbReference type="GO" id="GO:0005694">
    <property type="term" value="C:chromosome"/>
    <property type="evidence" value="ECO:0007669"/>
    <property type="project" value="TreeGrafter"/>
</dbReference>
<feature type="compositionally biased region" description="Polar residues" evidence="7">
    <location>
        <begin position="529"/>
        <end position="557"/>
    </location>
</feature>
<evidence type="ECO:0000256" key="1">
    <source>
        <dbReference type="ARBA" id="ARBA00004123"/>
    </source>
</evidence>
<proteinExistence type="predicted"/>
<organism evidence="9">
    <name type="scientific">Echinococcus granulosus</name>
    <name type="common">Hydatid tapeworm</name>
    <dbReference type="NCBI Taxonomy" id="6210"/>
    <lineage>
        <taxon>Eukaryota</taxon>
        <taxon>Metazoa</taxon>
        <taxon>Spiralia</taxon>
        <taxon>Lophotrochozoa</taxon>
        <taxon>Platyhelminthes</taxon>
        <taxon>Cestoda</taxon>
        <taxon>Eucestoda</taxon>
        <taxon>Cyclophyllidea</taxon>
        <taxon>Taeniidae</taxon>
        <taxon>Echinococcus</taxon>
        <taxon>Echinococcus granulosus group</taxon>
    </lineage>
</organism>
<reference evidence="9" key="2">
    <citation type="submission" date="2014-06" db="EMBL/GenBank/DDBJ databases">
        <authorList>
            <person name="Aslett M."/>
        </authorList>
    </citation>
    <scope>NUCLEOTIDE SEQUENCE</scope>
</reference>
<sequence>MTLRGYIVILKRDGISGSFCDWRADRCIFGSDGSCDVHIKLDTVAPLHCKLERMADGRVFVENLSKTTKTFLNGVPVTERTFVAHDSLLTVVDRNFKFLYPENSAYIFKSALSGAKKGVPLSPLLGSSPRCISDVSSFATVMSSSPKHSPLQSTRVKTPTLSSQRRGLSTKERYGPTPTRPVATPPVVSVVRHSLKRRSSKTDKYQSPTRKRVKTNVSETPITSGSPSVRHLRSSSASKEETLQTNNSSYYSLNTDQTAQFDLFDESSKSLNASSTLLLSGKSKANVLQNVCFADDLETIPDARKKSPTSPASQHETSTNKRMNRNSLIRRSFSDSTAPDKSTLAEATCKFNSRVSVENGTPSKGVYYGQEVAKSRQSKSRDHLDRCRVVKKGVQFGPSLSPEQFDSCLPPSTPIKRGELPPPSSLQRICTSIVKHRRSTSLPLTLKTGHNVSTQLLKPQNASFGLGTKSTPRGLPRNLVDSSIDDSTAPLRNSASGNLDASASDISYATLTKPTRLSNVSSLELADTGNDQSSKRQSIVTNGSNADMDSGSSSHVTSPLFPPMRSGRRGKSSVEKVPSRHRRSVGVPFHRSAGRTSAIAIEVSDTALNGRRGRSPPSSKLIGWLRPPSSTSKSQDAFDLQALSSVTPFALQSSVQQLHVENTSLSNSSSPEVRFETMDTLNVPLPDSLPDVHSSTATPKAQSSSRISSTRRLMRTSRTAPSPILSGAQETINMPTSPHSDIGIVPPSQTSPALEIQSYARLSGSLPPMNTSEVQDLPRLSGIREPVKTSRSVLSPRLPGVRKLMKTAEVPASPILSGIRETIKTPKSVSSPRLSAVRRLVKTPNAQASPRLSGLRKLVKTPTIQASPELSGIRKLMKTPRPVPPQRLSDVRRLVKTPKIQASPELSGIRKLVKTPKSVPSPRLSGVRRLVKTPKVQASPQLSGIGELINTPKSVPSPSLSGVQELVGTLEVKASPNSSETRAFVNAPMSPPFPRLSGLQDLVNTLDASNSDITPQKNATSRPERLNATQLSSLGERRRLLKSKGDDASQALTSEINEVRQTRSRTKTSTLAKDTLRTKVVAKLDAEAEKIQRKRGGRTKSVLAKSMKSSASPAQRRQRKRLSPVAEPLSHEVKETVQRESVRMRVTRSSKAKLTKDVKGRLSPHHSARDSPVLPANLHSEGDEKDTASAIRPSKKGGNRKTGSSPRDAALNSSPSSSPTDLKIRGVRTVNSNISAVTGTPATRRKRHESSWKSLSPKSTLLRRSKRTAPRNVAVNSSVGQKQVRGRKKVQFADPEIIDTGDVASTFDEGEANGGATAAAARRRRGASSRHVAPESESIPRPTRKRSAATSSRRNVATSPSLKPIRRGRVKK</sequence>
<dbReference type="GO" id="GO:0007088">
    <property type="term" value="P:regulation of mitotic nuclear division"/>
    <property type="evidence" value="ECO:0007669"/>
    <property type="project" value="TreeGrafter"/>
</dbReference>
<keyword evidence="6" id="KW-0131">Cell cycle</keyword>
<dbReference type="GO" id="GO:0005634">
    <property type="term" value="C:nucleus"/>
    <property type="evidence" value="ECO:0007669"/>
    <property type="project" value="UniProtKB-SubCell"/>
</dbReference>
<evidence type="ECO:0000256" key="3">
    <source>
        <dbReference type="ARBA" id="ARBA00022553"/>
    </source>
</evidence>
<evidence type="ECO:0000256" key="5">
    <source>
        <dbReference type="ARBA" id="ARBA00023242"/>
    </source>
</evidence>
<feature type="region of interest" description="Disordered" evidence="7">
    <location>
        <begin position="1091"/>
        <end position="1280"/>
    </location>
</feature>
<feature type="compositionally biased region" description="Polar residues" evidence="7">
    <location>
        <begin position="1229"/>
        <end position="1241"/>
    </location>
</feature>
<feature type="region of interest" description="Disordered" evidence="7">
    <location>
        <begin position="462"/>
        <end position="500"/>
    </location>
</feature>
<feature type="region of interest" description="Disordered" evidence="7">
    <location>
        <begin position="689"/>
        <end position="723"/>
    </location>
</feature>
<name>A0A068WWI5_ECHGR</name>
<feature type="region of interest" description="Disordered" evidence="7">
    <location>
        <begin position="607"/>
        <end position="633"/>
    </location>
</feature>
<dbReference type="PROSITE" id="PS50006">
    <property type="entry name" value="FHA_DOMAIN"/>
    <property type="match status" value="1"/>
</dbReference>
<dbReference type="CDD" id="cd22673">
    <property type="entry name" value="FHA_Ki67"/>
    <property type="match status" value="1"/>
</dbReference>
<keyword evidence="2" id="KW-1017">Isopeptide bond</keyword>
<feature type="compositionally biased region" description="Polar residues" evidence="7">
    <location>
        <begin position="1201"/>
        <end position="1220"/>
    </location>
</feature>
<dbReference type="PANTHER" id="PTHR21603">
    <property type="entry name" value="ANTIGEN KI-67-LIKE PROTEIN"/>
    <property type="match status" value="1"/>
</dbReference>
<dbReference type="Pfam" id="PF00498">
    <property type="entry name" value="FHA"/>
    <property type="match status" value="1"/>
</dbReference>
<feature type="compositionally biased region" description="Polar residues" evidence="7">
    <location>
        <begin position="490"/>
        <end position="500"/>
    </location>
</feature>
<gene>
    <name evidence="11" type="primary">EGR_08432</name>
    <name evidence="9" type="ORF">EgrG_001198300</name>
</gene>
<dbReference type="GO" id="GO:0051983">
    <property type="term" value="P:regulation of chromosome segregation"/>
    <property type="evidence" value="ECO:0007669"/>
    <property type="project" value="TreeGrafter"/>
</dbReference>
<evidence type="ECO:0000259" key="8">
    <source>
        <dbReference type="PROSITE" id="PS50006"/>
    </source>
</evidence>
<dbReference type="Proteomes" id="UP000492820">
    <property type="component" value="Unassembled WGS sequence"/>
</dbReference>
<keyword evidence="5" id="KW-0539">Nucleus</keyword>
<feature type="region of interest" description="Disordered" evidence="7">
    <location>
        <begin position="1298"/>
        <end position="1372"/>
    </location>
</feature>
<feature type="region of interest" description="Disordered" evidence="7">
    <location>
        <begin position="301"/>
        <end position="339"/>
    </location>
</feature>
<feature type="domain" description="FHA" evidence="8">
    <location>
        <begin position="27"/>
        <end position="77"/>
    </location>
</feature>
<evidence type="ECO:0000313" key="10">
    <source>
        <dbReference type="Proteomes" id="UP000492820"/>
    </source>
</evidence>
<accession>A0A068WWI5</accession>
<feature type="region of interest" description="Disordered" evidence="7">
    <location>
        <begin position="143"/>
        <end position="251"/>
    </location>
</feature>